<dbReference type="GO" id="GO:0003677">
    <property type="term" value="F:DNA binding"/>
    <property type="evidence" value="ECO:0007669"/>
    <property type="project" value="UniProtKB-KW"/>
</dbReference>
<dbReference type="Proteomes" id="UP000192917">
    <property type="component" value="Unassembled WGS sequence"/>
</dbReference>
<dbReference type="InterPro" id="IPR001387">
    <property type="entry name" value="Cro/C1-type_HTH"/>
</dbReference>
<dbReference type="InterPro" id="IPR010982">
    <property type="entry name" value="Lambda_DNA-bd_dom_sf"/>
</dbReference>
<evidence type="ECO:0000313" key="3">
    <source>
        <dbReference type="EMBL" id="SMF84122.1"/>
    </source>
</evidence>
<dbReference type="SMART" id="SM00530">
    <property type="entry name" value="HTH_XRE"/>
    <property type="match status" value="1"/>
</dbReference>
<dbReference type="CDD" id="cd00093">
    <property type="entry name" value="HTH_XRE"/>
    <property type="match status" value="1"/>
</dbReference>
<dbReference type="SUPFAM" id="SSF47413">
    <property type="entry name" value="lambda repressor-like DNA-binding domains"/>
    <property type="match status" value="1"/>
</dbReference>
<evidence type="ECO:0000313" key="4">
    <source>
        <dbReference type="Proteomes" id="UP000192917"/>
    </source>
</evidence>
<protein>
    <submittedName>
        <fullName evidence="3">Transcriptional regulator, contains XRE-family HTH domain</fullName>
    </submittedName>
</protein>
<evidence type="ECO:0000256" key="1">
    <source>
        <dbReference type="ARBA" id="ARBA00023125"/>
    </source>
</evidence>
<dbReference type="EMBL" id="FWZX01000053">
    <property type="protein sequence ID" value="SMF84122.1"/>
    <property type="molecule type" value="Genomic_DNA"/>
</dbReference>
<gene>
    <name evidence="3" type="ORF">SAMN05428998_1536</name>
</gene>
<dbReference type="PANTHER" id="PTHR46797">
    <property type="entry name" value="HTH-TYPE TRANSCRIPTIONAL REGULATOR"/>
    <property type="match status" value="1"/>
</dbReference>
<feature type="domain" description="HTH cro/C1-type" evidence="2">
    <location>
        <begin position="19"/>
        <end position="73"/>
    </location>
</feature>
<proteinExistence type="predicted"/>
<keyword evidence="1" id="KW-0238">DNA-binding</keyword>
<accession>A0A1Y6CQY1</accession>
<name>A0A1Y6CQY1_9PROT</name>
<dbReference type="PANTHER" id="PTHR46797:SF1">
    <property type="entry name" value="METHYLPHOSPHONATE SYNTHASE"/>
    <property type="match status" value="1"/>
</dbReference>
<dbReference type="Gene3D" id="1.10.260.40">
    <property type="entry name" value="lambda repressor-like DNA-binding domains"/>
    <property type="match status" value="1"/>
</dbReference>
<sequence length="141" mass="15209">MSAELAGPDPVDVHVGRRVRARRKVLGISQGVLAERIGVTFQQVQKYERGHNRISVSKLYRIAQALATPLEFFFEGLDDPSAETGATKSDPTVARNDALFSVTGGVELAGAFVCISPRVRAAVVGLVKACAEDAKRRCQRS</sequence>
<keyword evidence="4" id="KW-1185">Reference proteome</keyword>
<dbReference type="GO" id="GO:0003700">
    <property type="term" value="F:DNA-binding transcription factor activity"/>
    <property type="evidence" value="ECO:0007669"/>
    <property type="project" value="TreeGrafter"/>
</dbReference>
<dbReference type="GO" id="GO:0005829">
    <property type="term" value="C:cytosol"/>
    <property type="evidence" value="ECO:0007669"/>
    <property type="project" value="TreeGrafter"/>
</dbReference>
<evidence type="ECO:0000259" key="2">
    <source>
        <dbReference type="PROSITE" id="PS50943"/>
    </source>
</evidence>
<dbReference type="RefSeq" id="WP_085127287.1">
    <property type="nucleotide sequence ID" value="NZ_FWZX01000053.1"/>
</dbReference>
<organism evidence="3 4">
    <name type="scientific">Tistlia consotensis USBA 355</name>
    <dbReference type="NCBI Taxonomy" id="560819"/>
    <lineage>
        <taxon>Bacteria</taxon>
        <taxon>Pseudomonadati</taxon>
        <taxon>Pseudomonadota</taxon>
        <taxon>Alphaproteobacteria</taxon>
        <taxon>Rhodospirillales</taxon>
        <taxon>Rhodovibrionaceae</taxon>
        <taxon>Tistlia</taxon>
    </lineage>
</organism>
<dbReference type="STRING" id="560819.SAMN05428998_1536"/>
<dbReference type="PROSITE" id="PS50943">
    <property type="entry name" value="HTH_CROC1"/>
    <property type="match status" value="1"/>
</dbReference>
<dbReference type="Pfam" id="PF01381">
    <property type="entry name" value="HTH_3"/>
    <property type="match status" value="1"/>
</dbReference>
<dbReference type="AlphaFoldDB" id="A0A1Y6CQY1"/>
<reference evidence="3 4" key="1">
    <citation type="submission" date="2017-04" db="EMBL/GenBank/DDBJ databases">
        <authorList>
            <person name="Afonso C.L."/>
            <person name="Miller P.J."/>
            <person name="Scott M.A."/>
            <person name="Spackman E."/>
            <person name="Goraichik I."/>
            <person name="Dimitrov K.M."/>
            <person name="Suarez D.L."/>
            <person name="Swayne D.E."/>
        </authorList>
    </citation>
    <scope>NUCLEOTIDE SEQUENCE [LARGE SCALE GENOMIC DNA]</scope>
    <source>
        <strain evidence="3 4">USBA 355</strain>
    </source>
</reference>
<dbReference type="InterPro" id="IPR050807">
    <property type="entry name" value="TransReg_Diox_bact_type"/>
</dbReference>